<dbReference type="Gene3D" id="1.20.1560.10">
    <property type="entry name" value="ABC transporter type 1, transmembrane domain"/>
    <property type="match status" value="1"/>
</dbReference>
<keyword evidence="4" id="KW-0813">Transport</keyword>
<evidence type="ECO:0000256" key="5">
    <source>
        <dbReference type="ARBA" id="ARBA00022692"/>
    </source>
</evidence>
<evidence type="ECO:0000313" key="16">
    <source>
        <dbReference type="Proteomes" id="UP000245838"/>
    </source>
</evidence>
<organism evidence="15 16">
    <name type="scientific">Sodalis glossinidius (strain morsitans)</name>
    <dbReference type="NCBI Taxonomy" id="343509"/>
    <lineage>
        <taxon>Bacteria</taxon>
        <taxon>Pseudomonadati</taxon>
        <taxon>Pseudomonadota</taxon>
        <taxon>Gammaproteobacteria</taxon>
        <taxon>Enterobacterales</taxon>
        <taxon>Bruguierivoracaceae</taxon>
        <taxon>Sodalis</taxon>
    </lineage>
</organism>
<feature type="domain" description="ABC transmembrane type-1" evidence="14">
    <location>
        <begin position="27"/>
        <end position="310"/>
    </location>
</feature>
<dbReference type="PROSITE" id="PS00211">
    <property type="entry name" value="ABC_TRANSPORTER_1"/>
    <property type="match status" value="1"/>
</dbReference>
<dbReference type="SMART" id="SM00382">
    <property type="entry name" value="AAA"/>
    <property type="match status" value="1"/>
</dbReference>
<feature type="transmembrane region" description="Helical" evidence="12">
    <location>
        <begin position="138"/>
        <end position="160"/>
    </location>
</feature>
<dbReference type="EMBL" id="LN854557">
    <property type="protein sequence ID" value="CRL44422.1"/>
    <property type="molecule type" value="Genomic_DNA"/>
</dbReference>
<dbReference type="Pfam" id="PF00005">
    <property type="entry name" value="ABC_tran"/>
    <property type="match status" value="1"/>
</dbReference>
<dbReference type="Proteomes" id="UP000245838">
    <property type="component" value="Chromosome sggmmb4_Chromosome"/>
</dbReference>
<comment type="similarity">
    <text evidence="2">Belongs to the ABC transporter superfamily. Drug exporter-2 (TC 3.A.1.117) family.</text>
</comment>
<comment type="subcellular location">
    <subcellularLocation>
        <location evidence="1">Cell membrane</location>
        <topology evidence="1">Multi-pass membrane protein</topology>
    </subcellularLocation>
</comment>
<dbReference type="PROSITE" id="PS50893">
    <property type="entry name" value="ABC_TRANSPORTER_2"/>
    <property type="match status" value="1"/>
</dbReference>
<dbReference type="RefSeq" id="WP_166506441.1">
    <property type="nucleotide sequence ID" value="NZ_LN854557.1"/>
</dbReference>
<name>A0A193QGX3_SODGM</name>
<feature type="transmembrane region" description="Helical" evidence="12">
    <location>
        <begin position="250"/>
        <end position="271"/>
    </location>
</feature>
<evidence type="ECO:0000256" key="8">
    <source>
        <dbReference type="ARBA" id="ARBA00022989"/>
    </source>
</evidence>
<dbReference type="InterPro" id="IPR027417">
    <property type="entry name" value="P-loop_NTPase"/>
</dbReference>
<dbReference type="Gene3D" id="3.40.50.300">
    <property type="entry name" value="P-loop containing nucleotide triphosphate hydrolases"/>
    <property type="match status" value="1"/>
</dbReference>
<evidence type="ECO:0000256" key="6">
    <source>
        <dbReference type="ARBA" id="ARBA00022741"/>
    </source>
</evidence>
<dbReference type="PANTHER" id="PTHR43394">
    <property type="entry name" value="ATP-DEPENDENT PERMEASE MDL1, MITOCHONDRIAL"/>
    <property type="match status" value="1"/>
</dbReference>
<evidence type="ECO:0000256" key="4">
    <source>
        <dbReference type="ARBA" id="ARBA00022448"/>
    </source>
</evidence>
<evidence type="ECO:0000259" key="13">
    <source>
        <dbReference type="PROSITE" id="PS50893"/>
    </source>
</evidence>
<dbReference type="CDD" id="cd18544">
    <property type="entry name" value="ABC_6TM_TmrA_like"/>
    <property type="match status" value="1"/>
</dbReference>
<evidence type="ECO:0000256" key="10">
    <source>
        <dbReference type="ARBA" id="ARBA00034018"/>
    </source>
</evidence>
<dbReference type="InterPro" id="IPR003593">
    <property type="entry name" value="AAA+_ATPase"/>
</dbReference>
<sequence>MRNWISLWLTLKRLLAYGRPYRRPLTLAVMMLWLAAAAEVAGPIVISYFIDHILPEKRLPFGMVAGLVTIFLALQVLSAVLRYYQALLFNRTALSVVQQLRTEVMDAALRQPLSVFDRQPVGQLISRVTNDTEVVKDLYVTVVASVLRSVALIGAMLVAMFLLDWRLACISLILFPVVIVVMWLYQHYSTPIVRRLRSYVADINDGFNEAINGMGVIQQFRQQQRFGAKLQRASHAHFQTRMATLRLEGYLLRPMLSLLFALILCGMLLLFGLSPRGAIGVGVLYAFINYLGRLNEPLIELTSQQSIMQQAAVAGERIFELMDGPAQHYGPDDRLLGGGTIALCDLEFAYDRGESVLRHISLTAPARSFIALVGHTGSGKSTLASLMMGYYPVSEGTLLLDGRPIETLSHRVLRQGVAMVQQDPVVLVDTVYANVTLGRELDEHQVWRALEQVQLATLVRALPGGLYAELGEQGNTLSVGQKQLLALARVLVSTPAILILDEATANIDSGTEQAIAQALQAVRRCTTLLVIAHRLSTVVEADQILVLHRGEAVERGTHAALLQSRGRYYQMYQLQQAGQALHADEPQALSG</sequence>
<dbReference type="GO" id="GO:0008559">
    <property type="term" value="F:ABC-type xenobiotic transporter activity"/>
    <property type="evidence" value="ECO:0007669"/>
    <property type="project" value="UniProtKB-EC"/>
</dbReference>
<reference evidence="15 16" key="1">
    <citation type="submission" date="2015-05" db="EMBL/GenBank/DDBJ databases">
        <authorList>
            <person name="Goodhead I."/>
        </authorList>
    </citation>
    <scope>NUCLEOTIDE SEQUENCE [LARGE SCALE GENOMIC DNA]</scope>
    <source>
        <strain evidence="16">morsitans</strain>
    </source>
</reference>
<evidence type="ECO:0000256" key="11">
    <source>
        <dbReference type="ARBA" id="ARBA00040960"/>
    </source>
</evidence>
<evidence type="ECO:0000259" key="14">
    <source>
        <dbReference type="PROSITE" id="PS50929"/>
    </source>
</evidence>
<dbReference type="GO" id="GO:0005737">
    <property type="term" value="C:cytoplasm"/>
    <property type="evidence" value="ECO:0007669"/>
    <property type="project" value="UniProtKB-ARBA"/>
</dbReference>
<dbReference type="InterPro" id="IPR011527">
    <property type="entry name" value="ABC1_TM_dom"/>
</dbReference>
<evidence type="ECO:0000256" key="3">
    <source>
        <dbReference type="ARBA" id="ARBA00012191"/>
    </source>
</evidence>
<evidence type="ECO:0000313" key="15">
    <source>
        <dbReference type="EMBL" id="CRL44422.1"/>
    </source>
</evidence>
<dbReference type="GO" id="GO:0015421">
    <property type="term" value="F:ABC-type oligopeptide transporter activity"/>
    <property type="evidence" value="ECO:0007669"/>
    <property type="project" value="TreeGrafter"/>
</dbReference>
<feature type="transmembrane region" description="Helical" evidence="12">
    <location>
        <begin position="61"/>
        <end position="84"/>
    </location>
</feature>
<comment type="catalytic activity">
    <reaction evidence="10">
        <text>ATP + H2O + xenobioticSide 1 = ADP + phosphate + xenobioticSide 2.</text>
        <dbReference type="EC" id="7.6.2.2"/>
    </reaction>
</comment>
<evidence type="ECO:0000256" key="7">
    <source>
        <dbReference type="ARBA" id="ARBA00022840"/>
    </source>
</evidence>
<dbReference type="InterPro" id="IPR003439">
    <property type="entry name" value="ABC_transporter-like_ATP-bd"/>
</dbReference>
<dbReference type="FunFam" id="3.40.50.300:FF:000604">
    <property type="entry name" value="ABC transporter B family member 28"/>
    <property type="match status" value="1"/>
</dbReference>
<proteinExistence type="inferred from homology"/>
<dbReference type="InterPro" id="IPR017871">
    <property type="entry name" value="ABC_transporter-like_CS"/>
</dbReference>
<accession>A0A193QGX3</accession>
<keyword evidence="5 12" id="KW-0812">Transmembrane</keyword>
<gene>
    <name evidence="15" type="primary">mdlB</name>
    <name evidence="15" type="ORF">SGGMMB4_01533</name>
</gene>
<protein>
    <recommendedName>
        <fullName evidence="11">Multidrug resistance-like ATP-binding protein MdlB</fullName>
        <ecNumber evidence="3">7.6.2.2</ecNumber>
    </recommendedName>
</protein>
<dbReference type="GO" id="GO:0005524">
    <property type="term" value="F:ATP binding"/>
    <property type="evidence" value="ECO:0007669"/>
    <property type="project" value="UniProtKB-KW"/>
</dbReference>
<dbReference type="AlphaFoldDB" id="A0A193QGX3"/>
<keyword evidence="6" id="KW-0547">Nucleotide-binding</keyword>
<dbReference type="EC" id="7.6.2.2" evidence="3"/>
<keyword evidence="7 15" id="KW-0067">ATP-binding</keyword>
<dbReference type="InterPro" id="IPR039421">
    <property type="entry name" value="Type_1_exporter"/>
</dbReference>
<dbReference type="PROSITE" id="PS50929">
    <property type="entry name" value="ABC_TM1F"/>
    <property type="match status" value="1"/>
</dbReference>
<dbReference type="Pfam" id="PF00664">
    <property type="entry name" value="ABC_membrane"/>
    <property type="match status" value="1"/>
</dbReference>
<dbReference type="InterPro" id="IPR036640">
    <property type="entry name" value="ABC1_TM_sf"/>
</dbReference>
<keyword evidence="8 12" id="KW-1133">Transmembrane helix</keyword>
<dbReference type="PANTHER" id="PTHR43394:SF1">
    <property type="entry name" value="ATP-BINDING CASSETTE SUB-FAMILY B MEMBER 10, MITOCHONDRIAL"/>
    <property type="match status" value="1"/>
</dbReference>
<keyword evidence="9 12" id="KW-0472">Membrane</keyword>
<evidence type="ECO:0000256" key="12">
    <source>
        <dbReference type="SAM" id="Phobius"/>
    </source>
</evidence>
<evidence type="ECO:0000256" key="1">
    <source>
        <dbReference type="ARBA" id="ARBA00004651"/>
    </source>
</evidence>
<feature type="transmembrane region" description="Helical" evidence="12">
    <location>
        <begin position="26"/>
        <end position="49"/>
    </location>
</feature>
<dbReference type="GO" id="GO:0005886">
    <property type="term" value="C:plasma membrane"/>
    <property type="evidence" value="ECO:0007669"/>
    <property type="project" value="UniProtKB-SubCell"/>
</dbReference>
<dbReference type="GO" id="GO:0016887">
    <property type="term" value="F:ATP hydrolysis activity"/>
    <property type="evidence" value="ECO:0007669"/>
    <property type="project" value="InterPro"/>
</dbReference>
<dbReference type="NCBIfam" id="NF008056">
    <property type="entry name" value="PRK10790.1"/>
    <property type="match status" value="1"/>
</dbReference>
<feature type="transmembrane region" description="Helical" evidence="12">
    <location>
        <begin position="167"/>
        <end position="185"/>
    </location>
</feature>
<evidence type="ECO:0000256" key="9">
    <source>
        <dbReference type="ARBA" id="ARBA00023136"/>
    </source>
</evidence>
<feature type="domain" description="ABC transporter" evidence="13">
    <location>
        <begin position="341"/>
        <end position="574"/>
    </location>
</feature>
<dbReference type="SUPFAM" id="SSF90123">
    <property type="entry name" value="ABC transporter transmembrane region"/>
    <property type="match status" value="1"/>
</dbReference>
<evidence type="ECO:0000256" key="2">
    <source>
        <dbReference type="ARBA" id="ARBA00006526"/>
    </source>
</evidence>
<dbReference type="SUPFAM" id="SSF52540">
    <property type="entry name" value="P-loop containing nucleoside triphosphate hydrolases"/>
    <property type="match status" value="1"/>
</dbReference>